<name>A0A8H5CZJ4_9AGAR</name>
<dbReference type="InterPro" id="IPR034812">
    <property type="entry name" value="Ppo-like_N"/>
</dbReference>
<dbReference type="OrthoDB" id="823504at2759"/>
<dbReference type="InterPro" id="IPR010255">
    <property type="entry name" value="Haem_peroxidase_sf"/>
</dbReference>
<dbReference type="PRINTS" id="PR00457">
    <property type="entry name" value="ANPEROXIDASE"/>
</dbReference>
<evidence type="ECO:0008006" key="10">
    <source>
        <dbReference type="Google" id="ProtNLM"/>
    </source>
</evidence>
<evidence type="ECO:0000313" key="8">
    <source>
        <dbReference type="EMBL" id="KAF5350259.1"/>
    </source>
</evidence>
<feature type="region of interest" description="Disordered" evidence="7">
    <location>
        <begin position="113"/>
        <end position="134"/>
    </location>
</feature>
<dbReference type="GO" id="GO:0020037">
    <property type="term" value="F:heme binding"/>
    <property type="evidence" value="ECO:0007669"/>
    <property type="project" value="InterPro"/>
</dbReference>
<evidence type="ECO:0000256" key="5">
    <source>
        <dbReference type="ARBA" id="ARBA00023004"/>
    </source>
</evidence>
<proteinExistence type="predicted"/>
<keyword evidence="3" id="KW-0223">Dioxygenase</keyword>
<comment type="caution">
    <text evidence="8">The sequence shown here is derived from an EMBL/GenBank/DDBJ whole genome shotgun (WGS) entry which is preliminary data.</text>
</comment>
<dbReference type="AlphaFoldDB" id="A0A8H5CZJ4"/>
<evidence type="ECO:0000256" key="7">
    <source>
        <dbReference type="SAM" id="MobiDB-lite"/>
    </source>
</evidence>
<dbReference type="Gene3D" id="1.10.640.10">
    <property type="entry name" value="Haem peroxidase domain superfamily, animal type"/>
    <property type="match status" value="1"/>
</dbReference>
<reference evidence="8 9" key="1">
    <citation type="journal article" date="2020" name="ISME J.">
        <title>Uncovering the hidden diversity of litter-decomposition mechanisms in mushroom-forming fungi.</title>
        <authorList>
            <person name="Floudas D."/>
            <person name="Bentzer J."/>
            <person name="Ahren D."/>
            <person name="Johansson T."/>
            <person name="Persson P."/>
            <person name="Tunlid A."/>
        </authorList>
    </citation>
    <scope>NUCLEOTIDE SEQUENCE [LARGE SCALE GENOMIC DNA]</scope>
    <source>
        <strain evidence="8 9">CBS 291.85</strain>
    </source>
</reference>
<feature type="region of interest" description="Disordered" evidence="7">
    <location>
        <begin position="1"/>
        <end position="35"/>
    </location>
</feature>
<evidence type="ECO:0000256" key="4">
    <source>
        <dbReference type="ARBA" id="ARBA00023002"/>
    </source>
</evidence>
<keyword evidence="5 6" id="KW-0408">Iron</keyword>
<feature type="binding site" description="axial binding residue" evidence="6">
    <location>
        <position position="363"/>
    </location>
    <ligand>
        <name>heme b</name>
        <dbReference type="ChEBI" id="CHEBI:60344"/>
    </ligand>
    <ligandPart>
        <name>Fe</name>
        <dbReference type="ChEBI" id="CHEBI:18248"/>
    </ligandPart>
</feature>
<protein>
    <recommendedName>
        <fullName evidence="10">Heme peroxidase</fullName>
    </recommendedName>
</protein>
<evidence type="ECO:0000313" key="9">
    <source>
        <dbReference type="Proteomes" id="UP000559256"/>
    </source>
</evidence>
<organism evidence="8 9">
    <name type="scientific">Tetrapyrgos nigripes</name>
    <dbReference type="NCBI Taxonomy" id="182062"/>
    <lineage>
        <taxon>Eukaryota</taxon>
        <taxon>Fungi</taxon>
        <taxon>Dikarya</taxon>
        <taxon>Basidiomycota</taxon>
        <taxon>Agaricomycotina</taxon>
        <taxon>Agaricomycetes</taxon>
        <taxon>Agaricomycetidae</taxon>
        <taxon>Agaricales</taxon>
        <taxon>Marasmiineae</taxon>
        <taxon>Marasmiaceae</taxon>
        <taxon>Tetrapyrgos</taxon>
    </lineage>
</organism>
<feature type="compositionally biased region" description="Low complexity" evidence="7">
    <location>
        <begin position="7"/>
        <end position="22"/>
    </location>
</feature>
<dbReference type="PANTHER" id="PTHR11903:SF37">
    <property type="entry name" value="PSI-PRODUCING OXYGENASE A"/>
    <property type="match status" value="1"/>
</dbReference>
<evidence type="ECO:0000256" key="2">
    <source>
        <dbReference type="ARBA" id="ARBA00022723"/>
    </source>
</evidence>
<keyword evidence="2 6" id="KW-0479">Metal-binding</keyword>
<dbReference type="GO" id="GO:0004601">
    <property type="term" value="F:peroxidase activity"/>
    <property type="evidence" value="ECO:0007669"/>
    <property type="project" value="InterPro"/>
</dbReference>
<dbReference type="InterPro" id="IPR050783">
    <property type="entry name" value="Oxylipin_biosynth_metab"/>
</dbReference>
<dbReference type="GO" id="GO:0004497">
    <property type="term" value="F:monooxygenase activity"/>
    <property type="evidence" value="ECO:0007669"/>
    <property type="project" value="InterPro"/>
</dbReference>
<dbReference type="GO" id="GO:0006979">
    <property type="term" value="P:response to oxidative stress"/>
    <property type="evidence" value="ECO:0007669"/>
    <property type="project" value="InterPro"/>
</dbReference>
<evidence type="ECO:0000256" key="3">
    <source>
        <dbReference type="ARBA" id="ARBA00022964"/>
    </source>
</evidence>
<dbReference type="SUPFAM" id="SSF48264">
    <property type="entry name" value="Cytochrome P450"/>
    <property type="match status" value="1"/>
</dbReference>
<dbReference type="PROSITE" id="PS50292">
    <property type="entry name" value="PEROXIDASE_3"/>
    <property type="match status" value="1"/>
</dbReference>
<gene>
    <name evidence="8" type="ORF">D9758_007813</name>
</gene>
<dbReference type="GO" id="GO:0016705">
    <property type="term" value="F:oxidoreductase activity, acting on paired donors, with incorporation or reduction of molecular oxygen"/>
    <property type="evidence" value="ECO:0007669"/>
    <property type="project" value="InterPro"/>
</dbReference>
<sequence length="1028" mass="114808">MFLNKLSPSSSRQSSQAERTTSGNGDTKPPKSALDYSNVHHANALSAGIDFLSHSEGIDDRKLALEFGLSYMSKHPTGEVSKFMQDDVIQRLYNDLPHPPSTVIGEKYAWRSADGSGNNVTEPELGKSGTTYSRSVQQTHLRPARELPDAGLLFDTLHTQSLLKREGFVKHPAGLSSLMFSFAALVIHTVFRTSHEQPDVNDTSSYVDLSPLYGSTQEDQDKVRMRDGRGRLWPDVFAEDRLLLLPPAVCVLLVLFCRNHNYITEKLFDINERGNYVDPSQLSGEKLAAQDEELFQTARLINVAWFGAAVFSDYLSCILGLVRQGSNWSLNPFGEMRKLDHSLFERGRGNAVSVEFNCLYRWHATTSEHDEEWISQMATKMFGKDPETLQISDFKALALKLKDMDTDLHAWTFGGMKRQENGYFKDEDLAALLKTATDQPAGAFRARGTPANMRLHEIMGIENSRRWGVCSLNDFRKFLGLKTYSTFREWNPDPEIADAAEKLYGHIDNLELYVGLQAEESKPVVDGAGLCPGYTISRAILSDAIALTRGDRFFTQDFTPFNFTTWGFADCQRDPNAFGFGSTLGRLFLRTLPNQFKENSTYAFFPLMTPDAMGQHLKTLKVADKYDLSKDPMSFPFVSTSDYAQVGGILSSSDFTAQYHKRSDKVINGKGFFTDGSDPERESQVLKAITQSDSEAEILEFFYQRTRTVIQNEAFSLSGASNSKAVDIVRDVLKAVPIHWAADLAGISLTTKSSEGQLSVTEMYDMLGDIYTYIFLDVEHSKIMLLQEKVKTHVEKLCGYIESGTSSGGLRKLFEAIFSLFGKSKKSEQHDIVNRIQEIGHSTDETTNTILALMVGVSVELSIALTNVVNFYLDSEHHVTIQGSSKDKMEQTGPPFQGAFRTAEKDLTVSGLSVKKGAKVFLDIASAHQNEQTFPDPNRVNLSRDPKARLPHDRISKCLGEPLTMKIIGEVLRAVLELPNVRRGAGNSGTLKRFKDSNQYDIRWAYLDQQGSITAWPASMIIQFDAQA</sequence>
<dbReference type="InterPro" id="IPR036396">
    <property type="entry name" value="Cyt_P450_sf"/>
</dbReference>
<keyword evidence="9" id="KW-1185">Reference proteome</keyword>
<dbReference type="SUPFAM" id="SSF48113">
    <property type="entry name" value="Heme-dependent peroxidases"/>
    <property type="match status" value="1"/>
</dbReference>
<accession>A0A8H5CZJ4</accession>
<dbReference type="InterPro" id="IPR019791">
    <property type="entry name" value="Haem_peroxidase_animal"/>
</dbReference>
<keyword evidence="4" id="KW-0560">Oxidoreductase</keyword>
<keyword evidence="1 6" id="KW-0349">Heme</keyword>
<dbReference type="GO" id="GO:0006631">
    <property type="term" value="P:fatty acid metabolic process"/>
    <property type="evidence" value="ECO:0007669"/>
    <property type="project" value="UniProtKB-ARBA"/>
</dbReference>
<evidence type="ECO:0000256" key="6">
    <source>
        <dbReference type="PIRSR" id="PIRSR619791-2"/>
    </source>
</evidence>
<dbReference type="PANTHER" id="PTHR11903">
    <property type="entry name" value="PROSTAGLANDIN G/H SYNTHASE"/>
    <property type="match status" value="1"/>
</dbReference>
<dbReference type="Gene3D" id="1.10.630.10">
    <property type="entry name" value="Cytochrome P450"/>
    <property type="match status" value="1"/>
</dbReference>
<dbReference type="Proteomes" id="UP000559256">
    <property type="component" value="Unassembled WGS sequence"/>
</dbReference>
<dbReference type="CDD" id="cd09817">
    <property type="entry name" value="linoleate_diol_synthase_like"/>
    <property type="match status" value="1"/>
</dbReference>
<dbReference type="EMBL" id="JAACJM010000076">
    <property type="protein sequence ID" value="KAF5350259.1"/>
    <property type="molecule type" value="Genomic_DNA"/>
</dbReference>
<dbReference type="GO" id="GO:0051213">
    <property type="term" value="F:dioxygenase activity"/>
    <property type="evidence" value="ECO:0007669"/>
    <property type="project" value="UniProtKB-KW"/>
</dbReference>
<dbReference type="InterPro" id="IPR037120">
    <property type="entry name" value="Haem_peroxidase_sf_animal"/>
</dbReference>
<evidence type="ECO:0000256" key="1">
    <source>
        <dbReference type="ARBA" id="ARBA00022617"/>
    </source>
</evidence>
<dbReference type="GO" id="GO:0005506">
    <property type="term" value="F:iron ion binding"/>
    <property type="evidence" value="ECO:0007669"/>
    <property type="project" value="InterPro"/>
</dbReference>
<dbReference type="Pfam" id="PF03098">
    <property type="entry name" value="An_peroxidase"/>
    <property type="match status" value="1"/>
</dbReference>